<evidence type="ECO:0000256" key="10">
    <source>
        <dbReference type="SAM" id="Phobius"/>
    </source>
</evidence>
<dbReference type="FunFam" id="3.40.640.10:FF:000066">
    <property type="entry name" value="Aspartate aminotransferase"/>
    <property type="match status" value="1"/>
</dbReference>
<dbReference type="Pfam" id="PF00155">
    <property type="entry name" value="Aminotran_1_2"/>
    <property type="match status" value="1"/>
</dbReference>
<dbReference type="SUPFAM" id="SSF53383">
    <property type="entry name" value="PLP-dependent transferases"/>
    <property type="match status" value="1"/>
</dbReference>
<evidence type="ECO:0000256" key="4">
    <source>
        <dbReference type="ARBA" id="ARBA00012753"/>
    </source>
</evidence>
<dbReference type="InterPro" id="IPR015422">
    <property type="entry name" value="PyrdxlP-dep_Trfase_small"/>
</dbReference>
<feature type="region of interest" description="Disordered" evidence="9">
    <location>
        <begin position="81"/>
        <end position="107"/>
    </location>
</feature>
<keyword evidence="5" id="KW-0032">Aminotransferase</keyword>
<dbReference type="InterPro" id="IPR015424">
    <property type="entry name" value="PyrdxlP-dep_Trfase"/>
</dbReference>
<feature type="domain" description="Aminotransferase class I/classII large" evidence="11">
    <location>
        <begin position="219"/>
        <end position="588"/>
    </location>
</feature>
<dbReference type="InterPro" id="IPR004839">
    <property type="entry name" value="Aminotransferase_I/II_large"/>
</dbReference>
<evidence type="ECO:0000259" key="11">
    <source>
        <dbReference type="Pfam" id="PF00155"/>
    </source>
</evidence>
<evidence type="ECO:0000256" key="2">
    <source>
        <dbReference type="ARBA" id="ARBA00007441"/>
    </source>
</evidence>
<keyword evidence="10" id="KW-1133">Transmembrane helix</keyword>
<dbReference type="AlphaFoldDB" id="A0A7S4CQE4"/>
<dbReference type="InterPro" id="IPR000796">
    <property type="entry name" value="Asp_trans"/>
</dbReference>
<keyword evidence="7" id="KW-0663">Pyridoxal phosphate</keyword>
<dbReference type="PANTHER" id="PTHR11879">
    <property type="entry name" value="ASPARTATE AMINOTRANSFERASE"/>
    <property type="match status" value="1"/>
</dbReference>
<dbReference type="FunFam" id="3.90.1150.10:FF:000001">
    <property type="entry name" value="Aspartate aminotransferase"/>
    <property type="match status" value="1"/>
</dbReference>
<proteinExistence type="inferred from homology"/>
<comment type="subunit">
    <text evidence="3">Homodimer.</text>
</comment>
<reference evidence="12" key="1">
    <citation type="submission" date="2021-01" db="EMBL/GenBank/DDBJ databases">
        <authorList>
            <person name="Corre E."/>
            <person name="Pelletier E."/>
            <person name="Niang G."/>
            <person name="Scheremetjew M."/>
            <person name="Finn R."/>
            <person name="Kale V."/>
            <person name="Holt S."/>
            <person name="Cochrane G."/>
            <person name="Meng A."/>
            <person name="Brown T."/>
            <person name="Cohen L."/>
        </authorList>
    </citation>
    <scope>NUCLEOTIDE SEQUENCE</scope>
    <source>
        <strain evidence="12">CCMP1594</strain>
    </source>
</reference>
<organism evidence="12">
    <name type="scientific">Eutreptiella gymnastica</name>
    <dbReference type="NCBI Taxonomy" id="73025"/>
    <lineage>
        <taxon>Eukaryota</taxon>
        <taxon>Discoba</taxon>
        <taxon>Euglenozoa</taxon>
        <taxon>Euglenida</taxon>
        <taxon>Spirocuta</taxon>
        <taxon>Euglenophyceae</taxon>
        <taxon>Eutreptiales</taxon>
        <taxon>Eutreptiaceae</taxon>
        <taxon>Eutreptiella</taxon>
    </lineage>
</organism>
<evidence type="ECO:0000256" key="5">
    <source>
        <dbReference type="ARBA" id="ARBA00022576"/>
    </source>
</evidence>
<dbReference type="InterPro" id="IPR015421">
    <property type="entry name" value="PyrdxlP-dep_Trfase_major"/>
</dbReference>
<evidence type="ECO:0000256" key="7">
    <source>
        <dbReference type="ARBA" id="ARBA00022898"/>
    </source>
</evidence>
<evidence type="ECO:0000256" key="9">
    <source>
        <dbReference type="SAM" id="MobiDB-lite"/>
    </source>
</evidence>
<evidence type="ECO:0000256" key="1">
    <source>
        <dbReference type="ARBA" id="ARBA00001933"/>
    </source>
</evidence>
<dbReference type="Gene3D" id="3.90.1150.10">
    <property type="entry name" value="Aspartate Aminotransferase, domain 1"/>
    <property type="match status" value="1"/>
</dbReference>
<evidence type="ECO:0000313" key="12">
    <source>
        <dbReference type="EMBL" id="CAE0803491.1"/>
    </source>
</evidence>
<comment type="similarity">
    <text evidence="2">Belongs to the class-I pyridoxal-phosphate-dependent aminotransferase family.</text>
</comment>
<keyword evidence="10" id="KW-0472">Membrane</keyword>
<dbReference type="Gene3D" id="3.40.640.10">
    <property type="entry name" value="Type I PLP-dependent aspartate aminotransferase-like (Major domain)"/>
    <property type="match status" value="1"/>
</dbReference>
<sequence length="597" mass="64872">MNALHSTTHPNYQSVQQTTDAQRMWSSPALVGALVGCVLVAVAAYHGPGTSAIEAFVTTPSVSAASKVSHRIPLQRKAHGISSTPVFPRPHGVRQSGTAADNAPHTPEIAGNPAAASRFQWSPLLAIPVIIGAVAYVVSRAMRQTPTQPALKYSLKPIEVPSSVAVAMAGWTSEKSQSRKDMKLCATTTDQSLFEDVAMAPPDPILGVTQAFKACESPDKLNLGVGAYRSEEGKPWVLPTVKAAEAKLLELQEAGAINKEYLPIDGIPEFYSAALKLMLGDDCTPLKEGRVCSVQCLSGTGGLRLAAACIGQFQKGASIYVPNPTWGNHNKIFPREGVPVKSYTYYKPETCGLDFEGMCADLNAMPSGSVVLLHACAHNPTGVDPTEEQWAEIASIVKKRGLVPLIDSAYQGFASGDFDKDAWACRYFAEQGMELYLVQSFAKNMGLYGERTGVLSIICQDQDNAARLKSQIKPFIRTMYSSPPQHGARIAELILNDPQQLEAWKAEVKVMADRIIKMRQLLYQELKANECPGEWEHVINQIGMFTFTGLTPEQVDVLTQKYSIFLTKDGRISMAGLREEKCKYLADAMKDAILTHP</sequence>
<dbReference type="GO" id="GO:0004069">
    <property type="term" value="F:L-aspartate:2-oxoglutarate aminotransferase activity"/>
    <property type="evidence" value="ECO:0007669"/>
    <property type="project" value="UniProtKB-EC"/>
</dbReference>
<dbReference type="NCBIfam" id="NF006719">
    <property type="entry name" value="PRK09257.1"/>
    <property type="match status" value="1"/>
</dbReference>
<comment type="cofactor">
    <cofactor evidence="1">
        <name>pyridoxal 5'-phosphate</name>
        <dbReference type="ChEBI" id="CHEBI:597326"/>
    </cofactor>
</comment>
<dbReference type="GO" id="GO:0006520">
    <property type="term" value="P:amino acid metabolic process"/>
    <property type="evidence" value="ECO:0007669"/>
    <property type="project" value="InterPro"/>
</dbReference>
<protein>
    <recommendedName>
        <fullName evidence="4">aspartate transaminase</fullName>
        <ecNumber evidence="4">2.6.1.1</ecNumber>
    </recommendedName>
    <alternativeName>
        <fullName evidence="8">Transaminase A</fullName>
    </alternativeName>
</protein>
<evidence type="ECO:0000256" key="8">
    <source>
        <dbReference type="ARBA" id="ARBA00030923"/>
    </source>
</evidence>
<evidence type="ECO:0000256" key="6">
    <source>
        <dbReference type="ARBA" id="ARBA00022679"/>
    </source>
</evidence>
<dbReference type="EMBL" id="HBJA01042610">
    <property type="protein sequence ID" value="CAE0803491.1"/>
    <property type="molecule type" value="Transcribed_RNA"/>
</dbReference>
<dbReference type="CDD" id="cd00609">
    <property type="entry name" value="AAT_like"/>
    <property type="match status" value="1"/>
</dbReference>
<feature type="transmembrane region" description="Helical" evidence="10">
    <location>
        <begin position="29"/>
        <end position="47"/>
    </location>
</feature>
<name>A0A7S4CQE4_9EUGL</name>
<evidence type="ECO:0000256" key="3">
    <source>
        <dbReference type="ARBA" id="ARBA00011738"/>
    </source>
</evidence>
<keyword evidence="10" id="KW-0812">Transmembrane</keyword>
<dbReference type="EC" id="2.6.1.1" evidence="4"/>
<keyword evidence="6" id="KW-0808">Transferase</keyword>
<accession>A0A7S4CQE4</accession>
<gene>
    <name evidence="12" type="ORF">EGYM00163_LOCUS14614</name>
</gene>
<dbReference type="PANTHER" id="PTHR11879:SF22">
    <property type="entry name" value="ASPARTATE AMINOTRANSFERASE, MITOCHONDRIAL"/>
    <property type="match status" value="1"/>
</dbReference>
<dbReference type="PRINTS" id="PR00799">
    <property type="entry name" value="TRANSAMINASE"/>
</dbReference>
<dbReference type="GO" id="GO:0030170">
    <property type="term" value="F:pyridoxal phosphate binding"/>
    <property type="evidence" value="ECO:0007669"/>
    <property type="project" value="InterPro"/>
</dbReference>